<sequence length="191" mass="21171">MEKSAQRNLVLAKLKEIDAEKHTAMSAAIIEGLAADPVFKSANIIGLTISAHPEVDTKKLIERIWQQGKQAAVPKCIPKSRGMDFYIIDDFSQLEVVYMNLQEPKTSITRYAAPDKIDLMIVPGVVYCREGYRIGFGGGYYDRYLAGYGGHTRSLAFGVQLAEAIETEAHDIPVEGIYTEKGYIETGKVPR</sequence>
<dbReference type="OrthoDB" id="9801938at2"/>
<comment type="cofactor">
    <cofactor evidence="5">
        <name>Mg(2+)</name>
        <dbReference type="ChEBI" id="CHEBI:18420"/>
    </cofactor>
</comment>
<dbReference type="GO" id="GO:0030272">
    <property type="term" value="F:5-formyltetrahydrofolate cyclo-ligase activity"/>
    <property type="evidence" value="ECO:0007669"/>
    <property type="project" value="UniProtKB-EC"/>
</dbReference>
<dbReference type="NCBIfam" id="TIGR02727">
    <property type="entry name" value="MTHFS_bact"/>
    <property type="match status" value="1"/>
</dbReference>
<dbReference type="RefSeq" id="WP_135501266.1">
    <property type="nucleotide sequence ID" value="NZ_JACHHE010000005.1"/>
</dbReference>
<evidence type="ECO:0000313" key="7">
    <source>
        <dbReference type="Proteomes" id="UP000525923"/>
    </source>
</evidence>
<name>A0A7W8CT55_9BACL</name>
<protein>
    <recommendedName>
        <fullName evidence="5">5-formyltetrahydrofolate cyclo-ligase</fullName>
        <ecNumber evidence="5">6.3.3.2</ecNumber>
    </recommendedName>
</protein>
<gene>
    <name evidence="6" type="ORF">HNQ44_002285</name>
</gene>
<comment type="catalytic activity">
    <reaction evidence="5">
        <text>(6S)-5-formyl-5,6,7,8-tetrahydrofolate + ATP = (6R)-5,10-methenyltetrahydrofolate + ADP + phosphate</text>
        <dbReference type="Rhea" id="RHEA:10488"/>
        <dbReference type="ChEBI" id="CHEBI:30616"/>
        <dbReference type="ChEBI" id="CHEBI:43474"/>
        <dbReference type="ChEBI" id="CHEBI:57455"/>
        <dbReference type="ChEBI" id="CHEBI:57457"/>
        <dbReference type="ChEBI" id="CHEBI:456216"/>
        <dbReference type="EC" id="6.3.3.2"/>
    </reaction>
</comment>
<keyword evidence="3 4" id="KW-0067">ATP-binding</keyword>
<dbReference type="PANTHER" id="PTHR23407">
    <property type="entry name" value="ATPASE INHIBITOR/5-FORMYLTETRAHYDROFOLATE CYCLO-LIGASE"/>
    <property type="match status" value="1"/>
</dbReference>
<dbReference type="GO" id="GO:0035999">
    <property type="term" value="P:tetrahydrofolate interconversion"/>
    <property type="evidence" value="ECO:0007669"/>
    <property type="project" value="TreeGrafter"/>
</dbReference>
<dbReference type="Gene3D" id="3.40.50.10420">
    <property type="entry name" value="NagB/RpiA/CoA transferase-like"/>
    <property type="match status" value="1"/>
</dbReference>
<evidence type="ECO:0000256" key="3">
    <source>
        <dbReference type="ARBA" id="ARBA00022840"/>
    </source>
</evidence>
<evidence type="ECO:0000256" key="4">
    <source>
        <dbReference type="PIRSR" id="PIRSR006806-1"/>
    </source>
</evidence>
<keyword evidence="5" id="KW-0479">Metal-binding</keyword>
<reference evidence="6 7" key="1">
    <citation type="submission" date="2020-08" db="EMBL/GenBank/DDBJ databases">
        <title>Genomic Encyclopedia of Type Strains, Phase IV (KMG-IV): sequencing the most valuable type-strain genomes for metagenomic binning, comparative biology and taxonomic classification.</title>
        <authorList>
            <person name="Goeker M."/>
        </authorList>
    </citation>
    <scope>NUCLEOTIDE SEQUENCE [LARGE SCALE GENOMIC DNA]</scope>
    <source>
        <strain evidence="6 7">DSM 15895</strain>
    </source>
</reference>
<dbReference type="GO" id="GO:0046872">
    <property type="term" value="F:metal ion binding"/>
    <property type="evidence" value="ECO:0007669"/>
    <property type="project" value="UniProtKB-KW"/>
</dbReference>
<comment type="caution">
    <text evidence="6">The sequence shown here is derived from an EMBL/GenBank/DDBJ whole genome shotgun (WGS) entry which is preliminary data.</text>
</comment>
<evidence type="ECO:0000313" key="6">
    <source>
        <dbReference type="EMBL" id="MBB5180856.1"/>
    </source>
</evidence>
<dbReference type="EC" id="6.3.3.2" evidence="5"/>
<keyword evidence="2 4" id="KW-0547">Nucleotide-binding</keyword>
<dbReference type="Pfam" id="PF01812">
    <property type="entry name" value="5-FTHF_cyc-lig"/>
    <property type="match status" value="1"/>
</dbReference>
<accession>A0A7W8CT55</accession>
<dbReference type="PIRSF" id="PIRSF006806">
    <property type="entry name" value="FTHF_cligase"/>
    <property type="match status" value="1"/>
</dbReference>
<dbReference type="EMBL" id="JACHHE010000005">
    <property type="protein sequence ID" value="MBB5180856.1"/>
    <property type="molecule type" value="Genomic_DNA"/>
</dbReference>
<dbReference type="InterPro" id="IPR037171">
    <property type="entry name" value="NagB/RpiA_transferase-like"/>
</dbReference>
<proteinExistence type="inferred from homology"/>
<feature type="binding site" evidence="4">
    <location>
        <begin position="3"/>
        <end position="7"/>
    </location>
    <ligand>
        <name>ATP</name>
        <dbReference type="ChEBI" id="CHEBI:30616"/>
    </ligand>
</feature>
<dbReference type="AlphaFoldDB" id="A0A7W8CT55"/>
<dbReference type="PANTHER" id="PTHR23407:SF1">
    <property type="entry name" value="5-FORMYLTETRAHYDROFOLATE CYCLO-LIGASE"/>
    <property type="match status" value="1"/>
</dbReference>
<dbReference type="GO" id="GO:0009396">
    <property type="term" value="P:folic acid-containing compound biosynthetic process"/>
    <property type="evidence" value="ECO:0007669"/>
    <property type="project" value="TreeGrafter"/>
</dbReference>
<organism evidence="6 7">
    <name type="scientific">Planococcus koreensis</name>
    <dbReference type="NCBI Taxonomy" id="112331"/>
    <lineage>
        <taxon>Bacteria</taxon>
        <taxon>Bacillati</taxon>
        <taxon>Bacillota</taxon>
        <taxon>Bacilli</taxon>
        <taxon>Bacillales</taxon>
        <taxon>Caryophanaceae</taxon>
        <taxon>Planococcus</taxon>
    </lineage>
</organism>
<feature type="binding site" evidence="4">
    <location>
        <position position="54"/>
    </location>
    <ligand>
        <name>substrate</name>
    </ligand>
</feature>
<evidence type="ECO:0000256" key="2">
    <source>
        <dbReference type="ARBA" id="ARBA00022741"/>
    </source>
</evidence>
<keyword evidence="6" id="KW-0436">Ligase</keyword>
<evidence type="ECO:0000256" key="5">
    <source>
        <dbReference type="RuleBase" id="RU361279"/>
    </source>
</evidence>
<dbReference type="Proteomes" id="UP000525923">
    <property type="component" value="Unassembled WGS sequence"/>
</dbReference>
<keyword evidence="5" id="KW-0460">Magnesium</keyword>
<dbReference type="SUPFAM" id="SSF100950">
    <property type="entry name" value="NagB/RpiA/CoA transferase-like"/>
    <property type="match status" value="1"/>
</dbReference>
<keyword evidence="7" id="KW-1185">Reference proteome</keyword>
<comment type="similarity">
    <text evidence="1 5">Belongs to the 5-formyltetrahydrofolate cyclo-ligase family.</text>
</comment>
<feature type="binding site" evidence="4">
    <location>
        <begin position="133"/>
        <end position="141"/>
    </location>
    <ligand>
        <name>ATP</name>
        <dbReference type="ChEBI" id="CHEBI:30616"/>
    </ligand>
</feature>
<evidence type="ECO:0000256" key="1">
    <source>
        <dbReference type="ARBA" id="ARBA00010638"/>
    </source>
</evidence>
<dbReference type="InterPro" id="IPR024185">
    <property type="entry name" value="FTHF_cligase-like_sf"/>
</dbReference>
<dbReference type="InterPro" id="IPR002698">
    <property type="entry name" value="FTHF_cligase"/>
</dbReference>
<dbReference type="GO" id="GO:0005524">
    <property type="term" value="F:ATP binding"/>
    <property type="evidence" value="ECO:0007669"/>
    <property type="project" value="UniProtKB-KW"/>
</dbReference>
<feature type="binding site" evidence="4">
    <location>
        <position position="49"/>
    </location>
    <ligand>
        <name>substrate</name>
    </ligand>
</feature>